<organism evidence="1">
    <name type="scientific">Siphoviridae sp. ctWhx86</name>
    <dbReference type="NCBI Taxonomy" id="2826362"/>
    <lineage>
        <taxon>Viruses</taxon>
        <taxon>Duplodnaviria</taxon>
        <taxon>Heunggongvirae</taxon>
        <taxon>Uroviricota</taxon>
        <taxon>Caudoviricetes</taxon>
    </lineage>
</organism>
<evidence type="ECO:0000313" key="1">
    <source>
        <dbReference type="EMBL" id="DAE20823.1"/>
    </source>
</evidence>
<reference evidence="1" key="1">
    <citation type="journal article" date="2021" name="Proc. Natl. Acad. Sci. U.S.A.">
        <title>A Catalog of Tens of Thousands of Viruses from Human Metagenomes Reveals Hidden Associations with Chronic Diseases.</title>
        <authorList>
            <person name="Tisza M.J."/>
            <person name="Buck C.B."/>
        </authorList>
    </citation>
    <scope>NUCLEOTIDE SEQUENCE</scope>
    <source>
        <strain evidence="1">CtWhx86</strain>
    </source>
</reference>
<proteinExistence type="predicted"/>
<sequence length="56" mass="5868">MGSPGSGSSPTATLRISRTQFIVPKASYPQSFAAAALSASHLTKRGLFKKSFPTPE</sequence>
<dbReference type="EMBL" id="BK015702">
    <property type="protein sequence ID" value="DAE20823.1"/>
    <property type="molecule type" value="Genomic_DNA"/>
</dbReference>
<accession>A0A8S5QNH4</accession>
<name>A0A8S5QNH4_9CAUD</name>
<protein>
    <submittedName>
        <fullName evidence="1">Uncharacterized protein</fullName>
    </submittedName>
</protein>